<proteinExistence type="predicted"/>
<dbReference type="EMBL" id="JANEYG010000018">
    <property type="protein sequence ID" value="KAJ8919407.1"/>
    <property type="molecule type" value="Genomic_DNA"/>
</dbReference>
<accession>A0AAV8VZE6</accession>
<dbReference type="AlphaFoldDB" id="A0AAV8VZE6"/>
<dbReference type="Proteomes" id="UP001159042">
    <property type="component" value="Unassembled WGS sequence"/>
</dbReference>
<protein>
    <submittedName>
        <fullName evidence="1">Uncharacterized protein</fullName>
    </submittedName>
</protein>
<evidence type="ECO:0000313" key="1">
    <source>
        <dbReference type="EMBL" id="KAJ8919407.1"/>
    </source>
</evidence>
<evidence type="ECO:0000313" key="2">
    <source>
        <dbReference type="Proteomes" id="UP001159042"/>
    </source>
</evidence>
<organism evidence="1 2">
    <name type="scientific">Exocentrus adspersus</name>
    <dbReference type="NCBI Taxonomy" id="1586481"/>
    <lineage>
        <taxon>Eukaryota</taxon>
        <taxon>Metazoa</taxon>
        <taxon>Ecdysozoa</taxon>
        <taxon>Arthropoda</taxon>
        <taxon>Hexapoda</taxon>
        <taxon>Insecta</taxon>
        <taxon>Pterygota</taxon>
        <taxon>Neoptera</taxon>
        <taxon>Endopterygota</taxon>
        <taxon>Coleoptera</taxon>
        <taxon>Polyphaga</taxon>
        <taxon>Cucujiformia</taxon>
        <taxon>Chrysomeloidea</taxon>
        <taxon>Cerambycidae</taxon>
        <taxon>Lamiinae</taxon>
        <taxon>Acanthocinini</taxon>
        <taxon>Exocentrus</taxon>
    </lineage>
</organism>
<sequence length="141" mass="16388">MRRWQVRWEAGPNGRWTWRLIKNIRSWTNKKYGEVNYYVCQALTGHGNFRTYLKRIGKTEEDPYPGCGVPVARRCLKEFQAINLNAINESCGLLSENDVNCEAVILSVRKIIRLCEERKLFDNAFNSDETGHLVRSLYSDG</sequence>
<name>A0AAV8VZE6_9CUCU</name>
<reference evidence="1 2" key="1">
    <citation type="journal article" date="2023" name="Insect Mol. Biol.">
        <title>Genome sequencing provides insights into the evolution of gene families encoding plant cell wall-degrading enzymes in longhorned beetles.</title>
        <authorList>
            <person name="Shin N.R."/>
            <person name="Okamura Y."/>
            <person name="Kirsch R."/>
            <person name="Pauchet Y."/>
        </authorList>
    </citation>
    <scope>NUCLEOTIDE SEQUENCE [LARGE SCALE GENOMIC DNA]</scope>
    <source>
        <strain evidence="1">EAD_L_NR</strain>
    </source>
</reference>
<gene>
    <name evidence="1" type="ORF">NQ315_016500</name>
</gene>
<keyword evidence="2" id="KW-1185">Reference proteome</keyword>
<comment type="caution">
    <text evidence="1">The sequence shown here is derived from an EMBL/GenBank/DDBJ whole genome shotgun (WGS) entry which is preliminary data.</text>
</comment>